<accession>A0ABT8M9I6</accession>
<sequence length="633" mass="68857">METLLFLILFPALVAGAILVAKQKQLRFALVTVAAIIIGAASVWLLASYGLAGTVYFPFPSEPTSQIMVAIEIGLAAYIAYLGFRFRNYLAITLIAVQTVLIAAFELLYAENVHTANNFFIDQFSIIMALIIGIIGSLIAVYALRYMEEYHTAHPEVRNRQRTFFFIIFVFLAAMFGLVFSNNLQWIFFFWEITTISSFLLIGYAETDEATRNAFLALVMNLLGGIAFAAALIYLAATDPAGRILELDQLLASGEAIALLPAVLIGFAGITKAALMPFSTWLLGAMVAPTPVSALLHSSTMVKAGVYILVRFAPVYAGTLAGMSIGLVGAVTFLVASAIAVSQSNAKSVLAYSTVANLGLIAACAGVGTPMLEWAAILLIIFHAISKSLLFLSVGTVEHRIHSRDIEDMEGLIVRMPKVAVMMFIGIAGMFLAPFGMLISKWAAIEGFVQAPYGLVFVAILAYGGAVTVFFWAKWMGKLVAVTRYRTRVEDSFRKERWAPLYTLTGLVVATVLLFPVISSYLIEPYVTAIYGTTARLSQANIAIMMLMLALLLILPVSFLLFRRSAKRLPPYMSGRTTTADMQFVGSMGIAKEMTTRNYYLTEYFGEKRLLLPGSVICAGLILVSWLLAGVAA</sequence>
<feature type="transmembrane region" description="Helical" evidence="5">
    <location>
        <begin position="67"/>
        <end position="84"/>
    </location>
</feature>
<dbReference type="RefSeq" id="WP_301663722.1">
    <property type="nucleotide sequence ID" value="NZ_VCYH01000004.1"/>
</dbReference>
<feature type="transmembrane region" description="Helical" evidence="5">
    <location>
        <begin position="610"/>
        <end position="629"/>
    </location>
</feature>
<dbReference type="Proteomes" id="UP001168338">
    <property type="component" value="Unassembled WGS sequence"/>
</dbReference>
<dbReference type="InterPro" id="IPR001516">
    <property type="entry name" value="Proton_antipo_N"/>
</dbReference>
<protein>
    <submittedName>
        <fullName evidence="8">NADH-quinone oxidoreductase subunit L</fullName>
    </submittedName>
</protein>
<feature type="transmembrane region" description="Helical" evidence="5">
    <location>
        <begin position="278"/>
        <end position="296"/>
    </location>
</feature>
<evidence type="ECO:0000313" key="8">
    <source>
        <dbReference type="EMBL" id="MDN7024603.1"/>
    </source>
</evidence>
<dbReference type="PANTHER" id="PTHR43373:SF1">
    <property type="entry name" value="NA(+)_H(+) ANTIPORTER SUBUNIT A"/>
    <property type="match status" value="1"/>
</dbReference>
<evidence type="ECO:0000259" key="7">
    <source>
        <dbReference type="Pfam" id="PF00662"/>
    </source>
</evidence>
<evidence type="ECO:0000313" key="9">
    <source>
        <dbReference type="Proteomes" id="UP001168338"/>
    </source>
</evidence>
<evidence type="ECO:0000256" key="1">
    <source>
        <dbReference type="ARBA" id="ARBA00004141"/>
    </source>
</evidence>
<feature type="transmembrane region" description="Helical" evidence="5">
    <location>
        <begin position="498"/>
        <end position="522"/>
    </location>
</feature>
<feature type="transmembrane region" description="Helical" evidence="5">
    <location>
        <begin position="419"/>
        <end position="439"/>
    </location>
</feature>
<proteinExistence type="predicted"/>
<gene>
    <name evidence="8" type="ORF">FGU65_06830</name>
</gene>
<feature type="domain" description="NADH:quinone oxidoreductase/Mrp antiporter transmembrane" evidence="6">
    <location>
        <begin position="181"/>
        <end position="459"/>
    </location>
</feature>
<feature type="transmembrane region" description="Helical" evidence="5">
    <location>
        <begin position="349"/>
        <end position="368"/>
    </location>
</feature>
<dbReference type="InterPro" id="IPR001750">
    <property type="entry name" value="ND/Mrp_TM"/>
</dbReference>
<keyword evidence="3 5" id="KW-1133">Transmembrane helix</keyword>
<dbReference type="InterPro" id="IPR050616">
    <property type="entry name" value="CPA3_Na-H_Antiporter_A"/>
</dbReference>
<dbReference type="Pfam" id="PF00662">
    <property type="entry name" value="Proton_antipo_N"/>
    <property type="match status" value="1"/>
</dbReference>
<feature type="transmembrane region" description="Helical" evidence="5">
    <location>
        <begin position="374"/>
        <end position="398"/>
    </location>
</feature>
<feature type="transmembrane region" description="Helical" evidence="5">
    <location>
        <begin position="28"/>
        <end position="47"/>
    </location>
</feature>
<evidence type="ECO:0000256" key="5">
    <source>
        <dbReference type="SAM" id="Phobius"/>
    </source>
</evidence>
<comment type="subcellular location">
    <subcellularLocation>
        <location evidence="1">Membrane</location>
        <topology evidence="1">Multi-pass membrane protein</topology>
    </subcellularLocation>
</comment>
<keyword evidence="4 5" id="KW-0472">Membrane</keyword>
<dbReference type="Pfam" id="PF00361">
    <property type="entry name" value="Proton_antipo_M"/>
    <property type="match status" value="1"/>
</dbReference>
<feature type="transmembrane region" description="Helical" evidence="5">
    <location>
        <begin position="186"/>
        <end position="204"/>
    </location>
</feature>
<evidence type="ECO:0000256" key="3">
    <source>
        <dbReference type="ARBA" id="ARBA00022989"/>
    </source>
</evidence>
<evidence type="ECO:0000256" key="4">
    <source>
        <dbReference type="ARBA" id="ARBA00023136"/>
    </source>
</evidence>
<reference evidence="8" key="1">
    <citation type="submission" date="2019-05" db="EMBL/GenBank/DDBJ databases">
        <title>Methanoculleus sp. FWC-SCC1, a methanogenic archaeon isolated from deep marine cold seep.</title>
        <authorList>
            <person name="Chen Y.-W."/>
            <person name="Chen S.-C."/>
            <person name="Teng N.-H."/>
            <person name="Lai M.-C."/>
        </authorList>
    </citation>
    <scope>NUCLEOTIDE SEQUENCE</scope>
    <source>
        <strain evidence="8">FWC-SCC1</strain>
    </source>
</reference>
<feature type="transmembrane region" description="Helical" evidence="5">
    <location>
        <begin position="124"/>
        <end position="144"/>
    </location>
</feature>
<evidence type="ECO:0000259" key="6">
    <source>
        <dbReference type="Pfam" id="PF00361"/>
    </source>
</evidence>
<comment type="caution">
    <text evidence="8">The sequence shown here is derived from an EMBL/GenBank/DDBJ whole genome shotgun (WGS) entry which is preliminary data.</text>
</comment>
<keyword evidence="2 5" id="KW-0812">Transmembrane</keyword>
<feature type="domain" description="NADH-Ubiquinone oxidoreductase (complex I) chain 5 N-terminal" evidence="7">
    <location>
        <begin position="112"/>
        <end position="149"/>
    </location>
</feature>
<evidence type="ECO:0000256" key="2">
    <source>
        <dbReference type="ARBA" id="ARBA00022692"/>
    </source>
</evidence>
<feature type="transmembrane region" description="Helical" evidence="5">
    <location>
        <begin position="316"/>
        <end position="342"/>
    </location>
</feature>
<feature type="transmembrane region" description="Helical" evidence="5">
    <location>
        <begin position="216"/>
        <end position="237"/>
    </location>
</feature>
<feature type="transmembrane region" description="Helical" evidence="5">
    <location>
        <begin position="451"/>
        <end position="477"/>
    </location>
</feature>
<name>A0ABT8M9I6_9EURY</name>
<keyword evidence="9" id="KW-1185">Reference proteome</keyword>
<feature type="transmembrane region" description="Helical" evidence="5">
    <location>
        <begin position="542"/>
        <end position="562"/>
    </location>
</feature>
<feature type="transmembrane region" description="Helical" evidence="5">
    <location>
        <begin position="89"/>
        <end position="109"/>
    </location>
</feature>
<feature type="transmembrane region" description="Helical" evidence="5">
    <location>
        <begin position="164"/>
        <end position="180"/>
    </location>
</feature>
<dbReference type="PANTHER" id="PTHR43373">
    <property type="entry name" value="NA(+)/H(+) ANTIPORTER SUBUNIT"/>
    <property type="match status" value="1"/>
</dbReference>
<feature type="transmembrane region" description="Helical" evidence="5">
    <location>
        <begin position="249"/>
        <end position="271"/>
    </location>
</feature>
<dbReference type="EMBL" id="VCYH01000004">
    <property type="protein sequence ID" value="MDN7024603.1"/>
    <property type="molecule type" value="Genomic_DNA"/>
</dbReference>
<organism evidence="8 9">
    <name type="scientific">Methanoculleus frigidifontis</name>
    <dbReference type="NCBI Taxonomy" id="2584085"/>
    <lineage>
        <taxon>Archaea</taxon>
        <taxon>Methanobacteriati</taxon>
        <taxon>Methanobacteriota</taxon>
        <taxon>Stenosarchaea group</taxon>
        <taxon>Methanomicrobia</taxon>
        <taxon>Methanomicrobiales</taxon>
        <taxon>Methanomicrobiaceae</taxon>
        <taxon>Methanoculleus</taxon>
    </lineage>
</organism>
<dbReference type="PRINTS" id="PR01434">
    <property type="entry name" value="NADHDHGNASE5"/>
</dbReference>
<feature type="transmembrane region" description="Helical" evidence="5">
    <location>
        <begin position="6"/>
        <end position="21"/>
    </location>
</feature>